<keyword evidence="11 14" id="KW-0503">Monooxygenase</keyword>
<comment type="cofactor">
    <cofactor evidence="1 13">
        <name>heme</name>
        <dbReference type="ChEBI" id="CHEBI:30413"/>
    </cofactor>
</comment>
<evidence type="ECO:0000256" key="14">
    <source>
        <dbReference type="RuleBase" id="RU000461"/>
    </source>
</evidence>
<keyword evidence="6 13" id="KW-0479">Metal-binding</keyword>
<dbReference type="PANTHER" id="PTHR24292:SF54">
    <property type="entry name" value="CYP9F3-RELATED"/>
    <property type="match status" value="1"/>
</dbReference>
<protein>
    <submittedName>
        <fullName evidence="15">Cytochrome P450</fullName>
    </submittedName>
</protein>
<dbReference type="GO" id="GO:0004497">
    <property type="term" value="F:monooxygenase activity"/>
    <property type="evidence" value="ECO:0007669"/>
    <property type="project" value="UniProtKB-KW"/>
</dbReference>
<dbReference type="CDD" id="cd11056">
    <property type="entry name" value="CYP6-like"/>
    <property type="match status" value="1"/>
</dbReference>
<dbReference type="AlphaFoldDB" id="A0A9Y1PSW7"/>
<dbReference type="PROSITE" id="PS00086">
    <property type="entry name" value="CYTOCHROME_P450"/>
    <property type="match status" value="1"/>
</dbReference>
<dbReference type="PRINTS" id="PR00385">
    <property type="entry name" value="P450"/>
</dbReference>
<evidence type="ECO:0000313" key="15">
    <source>
        <dbReference type="EMBL" id="WET52694.1"/>
    </source>
</evidence>
<evidence type="ECO:0000256" key="1">
    <source>
        <dbReference type="ARBA" id="ARBA00001971"/>
    </source>
</evidence>
<evidence type="ECO:0000256" key="5">
    <source>
        <dbReference type="ARBA" id="ARBA00022617"/>
    </source>
</evidence>
<dbReference type="InterPro" id="IPR001128">
    <property type="entry name" value="Cyt_P450"/>
</dbReference>
<evidence type="ECO:0000256" key="13">
    <source>
        <dbReference type="PIRSR" id="PIRSR602401-1"/>
    </source>
</evidence>
<reference evidence="15" key="1">
    <citation type="submission" date="2023-03" db="EMBL/GenBank/DDBJ databases">
        <title>Sublethal effects of Halofenozide on larval development and detoxification in the brassica leaf beetle Phaedon brassicae (Coleoptera: Chrysomelidae).</title>
        <authorList>
            <person name="Zhang W."/>
        </authorList>
    </citation>
    <scope>NUCLEOTIDE SEQUENCE</scope>
    <source>
        <strain evidence="15">JXAU</strain>
    </source>
</reference>
<keyword evidence="10 13" id="KW-0408">Iron</keyword>
<evidence type="ECO:0000256" key="4">
    <source>
        <dbReference type="ARBA" id="ARBA00010617"/>
    </source>
</evidence>
<keyword evidence="5 13" id="KW-0349">Heme</keyword>
<comment type="similarity">
    <text evidence="4 14">Belongs to the cytochrome P450 family.</text>
</comment>
<dbReference type="InterPro" id="IPR002401">
    <property type="entry name" value="Cyt_P450_E_grp-I"/>
</dbReference>
<dbReference type="GO" id="GO:0016705">
    <property type="term" value="F:oxidoreductase activity, acting on paired donors, with incorporation or reduction of molecular oxygen"/>
    <property type="evidence" value="ECO:0007669"/>
    <property type="project" value="InterPro"/>
</dbReference>
<comment type="subcellular location">
    <subcellularLocation>
        <location evidence="3">Endoplasmic reticulum membrane</location>
        <topology evidence="3">Peripheral membrane protein</topology>
    </subcellularLocation>
    <subcellularLocation>
        <location evidence="2">Microsome membrane</location>
        <topology evidence="2">Peripheral membrane protein</topology>
    </subcellularLocation>
</comment>
<keyword evidence="7" id="KW-0256">Endoplasmic reticulum</keyword>
<dbReference type="PANTHER" id="PTHR24292">
    <property type="entry name" value="CYTOCHROME P450"/>
    <property type="match status" value="1"/>
</dbReference>
<evidence type="ECO:0000256" key="2">
    <source>
        <dbReference type="ARBA" id="ARBA00004174"/>
    </source>
</evidence>
<dbReference type="GO" id="GO:0005506">
    <property type="term" value="F:iron ion binding"/>
    <property type="evidence" value="ECO:0007669"/>
    <property type="project" value="InterPro"/>
</dbReference>
<keyword evidence="9 14" id="KW-0560">Oxidoreductase</keyword>
<keyword evidence="12" id="KW-0472">Membrane</keyword>
<accession>A0A9Y1PSW7</accession>
<dbReference type="SUPFAM" id="SSF48264">
    <property type="entry name" value="Cytochrome P450"/>
    <property type="match status" value="1"/>
</dbReference>
<evidence type="ECO:0000256" key="11">
    <source>
        <dbReference type="ARBA" id="ARBA00023033"/>
    </source>
</evidence>
<keyword evidence="8" id="KW-0492">Microsome</keyword>
<dbReference type="InterPro" id="IPR017972">
    <property type="entry name" value="Cyt_P450_CS"/>
</dbReference>
<dbReference type="GO" id="GO:0005789">
    <property type="term" value="C:endoplasmic reticulum membrane"/>
    <property type="evidence" value="ECO:0007669"/>
    <property type="project" value="UniProtKB-SubCell"/>
</dbReference>
<evidence type="ECO:0000256" key="12">
    <source>
        <dbReference type="ARBA" id="ARBA00023136"/>
    </source>
</evidence>
<feature type="binding site" description="axial binding residue" evidence="13">
    <location>
        <position position="469"/>
    </location>
    <ligand>
        <name>heme</name>
        <dbReference type="ChEBI" id="CHEBI:30413"/>
    </ligand>
    <ligandPart>
        <name>Fe</name>
        <dbReference type="ChEBI" id="CHEBI:18248"/>
    </ligandPart>
</feature>
<evidence type="ECO:0000256" key="10">
    <source>
        <dbReference type="ARBA" id="ARBA00023004"/>
    </source>
</evidence>
<dbReference type="PRINTS" id="PR00463">
    <property type="entry name" value="EP450I"/>
</dbReference>
<proteinExistence type="evidence at transcript level"/>
<evidence type="ECO:0000256" key="6">
    <source>
        <dbReference type="ARBA" id="ARBA00022723"/>
    </source>
</evidence>
<evidence type="ECO:0000256" key="7">
    <source>
        <dbReference type="ARBA" id="ARBA00022824"/>
    </source>
</evidence>
<dbReference type="InterPro" id="IPR050476">
    <property type="entry name" value="Insect_CytP450_Detox"/>
</dbReference>
<evidence type="ECO:0000256" key="3">
    <source>
        <dbReference type="ARBA" id="ARBA00004406"/>
    </source>
</evidence>
<evidence type="ECO:0000256" key="9">
    <source>
        <dbReference type="ARBA" id="ARBA00023002"/>
    </source>
</evidence>
<organism evidence="15">
    <name type="scientific">Phaedon brassicae</name>
    <name type="common">daikon leaf beetle</name>
    <dbReference type="NCBI Taxonomy" id="154011"/>
    <lineage>
        <taxon>Eukaryota</taxon>
        <taxon>Metazoa</taxon>
        <taxon>Ecdysozoa</taxon>
        <taxon>Arthropoda</taxon>
        <taxon>Hexapoda</taxon>
        <taxon>Insecta</taxon>
        <taxon>Pterygota</taxon>
        <taxon>Neoptera</taxon>
        <taxon>Endopterygota</taxon>
        <taxon>Coleoptera</taxon>
        <taxon>Polyphaga</taxon>
        <taxon>Cucujiformia</taxon>
        <taxon>Chrysomeloidea</taxon>
        <taxon>Chrysomelidae</taxon>
        <taxon>Chrysomelinae</taxon>
        <taxon>Chrysomelini</taxon>
        <taxon>Phaedon</taxon>
    </lineage>
</organism>
<name>A0A9Y1PSW7_9CUCU</name>
<dbReference type="EMBL" id="OQ675200">
    <property type="protein sequence ID" value="WET52694.1"/>
    <property type="molecule type" value="mRNA"/>
</dbReference>
<dbReference type="GO" id="GO:0020037">
    <property type="term" value="F:heme binding"/>
    <property type="evidence" value="ECO:0007669"/>
    <property type="project" value="InterPro"/>
</dbReference>
<dbReference type="Pfam" id="PF00067">
    <property type="entry name" value="p450"/>
    <property type="match status" value="1"/>
</dbReference>
<evidence type="ECO:0000256" key="8">
    <source>
        <dbReference type="ARBA" id="ARBA00022848"/>
    </source>
</evidence>
<dbReference type="FunFam" id="1.10.630.10:FF:000042">
    <property type="entry name" value="Cytochrome P450"/>
    <property type="match status" value="1"/>
</dbReference>
<sequence>MYTEVFLGLLALAALYRFCTRSSVYWTNRGVKQRLQLPFFGENLRTILKLECFADMVQRLYRQFPNERYSGFFQFNTPMLLVRDPELIKQITIKDFDHFVDHRALVPENIDPIWARNLFSLTGQKWRDLRPVLSPSFTSRKLKDMFGLMSDSAENFVDYFLKKKEDVIELELKDTFTKYAVDIIATTAYGIKTDSLNDPENDFFLMSKQTSSIFNGLRFFLTFVLPTCIVRFFNVTLVSTKLRNFFLSLVEDSIRIREEKNIVRPDMIHLLMEAKKGVLKYEEDKEIVDGFSTVKESDIGKQIRSKIELTNMDIASQAFIFFLGGFDTSASLMCFLGYELAAHQEIQKKLREEVRATLRECNGSVTYDALLKMKYFDMVFSETLRKWTGGFVGDRVCTKPYTIQPELPGEVPVHIKQGEIIWIPVIGIHKDPQYYPDPEKFDPERFSDENIGDIKPYTYLPFGSGPRNCIGSRFAILEAKTVYFHLLSKFEIVPVGKSQIPVKLARGSVTLFSEGGFWFGLKALPSGV</sequence>
<dbReference type="InterPro" id="IPR036396">
    <property type="entry name" value="Cyt_P450_sf"/>
</dbReference>
<dbReference type="Gene3D" id="1.10.630.10">
    <property type="entry name" value="Cytochrome P450"/>
    <property type="match status" value="1"/>
</dbReference>